<keyword evidence="2" id="KW-1133">Transmembrane helix</keyword>
<gene>
    <name evidence="3" type="ORF">DV701_05145</name>
</gene>
<dbReference type="EMBL" id="CP031229">
    <property type="protein sequence ID" value="AXH95588.1"/>
    <property type="molecule type" value="Genomic_DNA"/>
</dbReference>
<organism evidence="3 4">
    <name type="scientific">Ornithinimicrobium avium</name>
    <dbReference type="NCBI Taxonomy" id="2283195"/>
    <lineage>
        <taxon>Bacteria</taxon>
        <taxon>Bacillati</taxon>
        <taxon>Actinomycetota</taxon>
        <taxon>Actinomycetes</taxon>
        <taxon>Micrococcales</taxon>
        <taxon>Ornithinimicrobiaceae</taxon>
        <taxon>Ornithinimicrobium</taxon>
    </lineage>
</organism>
<feature type="region of interest" description="Disordered" evidence="1">
    <location>
        <begin position="1"/>
        <end position="113"/>
    </location>
</feature>
<reference evidence="3 4" key="1">
    <citation type="submission" date="2018-07" db="EMBL/GenBank/DDBJ databases">
        <title>Complete genome sequencing of Ornithinimicrobium sp. AMA3305.</title>
        <authorList>
            <person name="Bae J.-W."/>
        </authorList>
    </citation>
    <scope>NUCLEOTIDE SEQUENCE [LARGE SCALE GENOMIC DNA]</scope>
    <source>
        <strain evidence="3 4">AMA3305</strain>
    </source>
</reference>
<evidence type="ECO:0000256" key="1">
    <source>
        <dbReference type="SAM" id="MobiDB-lite"/>
    </source>
</evidence>
<sequence length="183" mass="19790">MSEPDRQDHGGGGDREELDRRFREIVAGLDQELRPGRAAQDAPPRDPSAGDQPSAGDPPPRRPLLPAPPPLPDPPPLPPSTRHLGPGTPEGMATDHRSYEPPEEDDHFVPPRPDPLPAGDLHFWAILVGLVVGPLLIFLSAVLPVLPSGWTGVGAVLTLVGFVLLVLRQPRRRRHDGDWGARV</sequence>
<dbReference type="AlphaFoldDB" id="A0A345NKN0"/>
<feature type="compositionally biased region" description="Basic and acidic residues" evidence="1">
    <location>
        <begin position="1"/>
        <end position="24"/>
    </location>
</feature>
<protein>
    <recommendedName>
        <fullName evidence="5">DUF308 domain-containing protein</fullName>
    </recommendedName>
</protein>
<feature type="compositionally biased region" description="Pro residues" evidence="1">
    <location>
        <begin position="56"/>
        <end position="79"/>
    </location>
</feature>
<evidence type="ECO:0008006" key="5">
    <source>
        <dbReference type="Google" id="ProtNLM"/>
    </source>
</evidence>
<feature type="transmembrane region" description="Helical" evidence="2">
    <location>
        <begin position="121"/>
        <end position="143"/>
    </location>
</feature>
<evidence type="ECO:0000313" key="4">
    <source>
        <dbReference type="Proteomes" id="UP000253790"/>
    </source>
</evidence>
<dbReference type="RefSeq" id="WP_114927353.1">
    <property type="nucleotide sequence ID" value="NZ_CP031229.1"/>
</dbReference>
<evidence type="ECO:0000313" key="3">
    <source>
        <dbReference type="EMBL" id="AXH95588.1"/>
    </source>
</evidence>
<evidence type="ECO:0000256" key="2">
    <source>
        <dbReference type="SAM" id="Phobius"/>
    </source>
</evidence>
<keyword evidence="2" id="KW-0812">Transmembrane</keyword>
<dbReference type="Proteomes" id="UP000253790">
    <property type="component" value="Chromosome"/>
</dbReference>
<keyword evidence="2" id="KW-0472">Membrane</keyword>
<feature type="transmembrane region" description="Helical" evidence="2">
    <location>
        <begin position="149"/>
        <end position="167"/>
    </location>
</feature>
<keyword evidence="4" id="KW-1185">Reference proteome</keyword>
<name>A0A345NKN0_9MICO</name>
<dbReference type="OrthoDB" id="4870431at2"/>
<dbReference type="KEGG" id="orn:DV701_05145"/>
<proteinExistence type="predicted"/>
<accession>A0A345NKN0</accession>